<keyword evidence="1" id="KW-0479">Metal-binding</keyword>
<dbReference type="PANTHER" id="PTHR34222">
    <property type="entry name" value="GAG_PRE-INTEGRS DOMAIN-CONTAINING PROTEIN"/>
    <property type="match status" value="1"/>
</dbReference>
<accession>A0A328CZM0</accession>
<feature type="domain" description="CCHC-type" evidence="3">
    <location>
        <begin position="149"/>
        <end position="162"/>
    </location>
</feature>
<feature type="compositionally biased region" description="Gly residues" evidence="2">
    <location>
        <begin position="176"/>
        <end position="213"/>
    </location>
</feature>
<gene>
    <name evidence="4" type="ORF">DM860_015283</name>
</gene>
<name>A0A328CZM0_9ASTE</name>
<dbReference type="PANTHER" id="PTHR34222:SF28">
    <property type="entry name" value="CCHC-TYPE DOMAIN-CONTAINING PROTEIN"/>
    <property type="match status" value="1"/>
</dbReference>
<dbReference type="Proteomes" id="UP000249390">
    <property type="component" value="Unassembled WGS sequence"/>
</dbReference>
<comment type="caution">
    <text evidence="4">The sequence shown here is derived from an EMBL/GenBank/DDBJ whole genome shotgun (WGS) entry which is preliminary data.</text>
</comment>
<keyword evidence="5" id="KW-1185">Reference proteome</keyword>
<sequence>MDLKTRYGGSNGPRVHQLKSELQSLQQKGQTVVVYYNQFVTLWNKLYGSADPTCGCRCDAAIRIRAREEEEKTHHFLLGLDDEQFGHIRSQIIALEPVPDIHRAYALVVQEERHKNIVRGRDDRTDVVAFAMQRPSAPLTRGDPPLYSCTHCGKDGHSKERCYQLHGYPPPKGRGRGGFSGRSNGSGRGLGRGAAGGGSSAGRGAGPGTGGHMPQGERRPRTVHWVSPQTRSLVFYPCLTLLPTRVLARGVRPPTVSGSWIAVPRIT</sequence>
<evidence type="ECO:0000313" key="4">
    <source>
        <dbReference type="EMBL" id="RAL38922.1"/>
    </source>
</evidence>
<evidence type="ECO:0000313" key="5">
    <source>
        <dbReference type="Proteomes" id="UP000249390"/>
    </source>
</evidence>
<reference evidence="4 5" key="1">
    <citation type="submission" date="2018-06" db="EMBL/GenBank/DDBJ databases">
        <title>The Genome of Cuscuta australis (Dodder) Provides Insight into the Evolution of Plant Parasitism.</title>
        <authorList>
            <person name="Liu H."/>
        </authorList>
    </citation>
    <scope>NUCLEOTIDE SEQUENCE [LARGE SCALE GENOMIC DNA]</scope>
    <source>
        <strain evidence="5">cv. Yunnan</strain>
        <tissue evidence="4">Vines</tissue>
    </source>
</reference>
<evidence type="ECO:0000259" key="3">
    <source>
        <dbReference type="PROSITE" id="PS50158"/>
    </source>
</evidence>
<dbReference type="PROSITE" id="PS50158">
    <property type="entry name" value="ZF_CCHC"/>
    <property type="match status" value="1"/>
</dbReference>
<dbReference type="EMBL" id="NQVE01000205">
    <property type="protein sequence ID" value="RAL38922.1"/>
    <property type="molecule type" value="Genomic_DNA"/>
</dbReference>
<protein>
    <recommendedName>
        <fullName evidence="3">CCHC-type domain-containing protein</fullName>
    </recommendedName>
</protein>
<organism evidence="4 5">
    <name type="scientific">Cuscuta australis</name>
    <dbReference type="NCBI Taxonomy" id="267555"/>
    <lineage>
        <taxon>Eukaryota</taxon>
        <taxon>Viridiplantae</taxon>
        <taxon>Streptophyta</taxon>
        <taxon>Embryophyta</taxon>
        <taxon>Tracheophyta</taxon>
        <taxon>Spermatophyta</taxon>
        <taxon>Magnoliopsida</taxon>
        <taxon>eudicotyledons</taxon>
        <taxon>Gunneridae</taxon>
        <taxon>Pentapetalae</taxon>
        <taxon>asterids</taxon>
        <taxon>lamiids</taxon>
        <taxon>Solanales</taxon>
        <taxon>Convolvulaceae</taxon>
        <taxon>Cuscuteae</taxon>
        <taxon>Cuscuta</taxon>
        <taxon>Cuscuta subgen. Grammica</taxon>
        <taxon>Cuscuta sect. Cleistogrammica</taxon>
    </lineage>
</organism>
<feature type="region of interest" description="Disordered" evidence="2">
    <location>
        <begin position="163"/>
        <end position="223"/>
    </location>
</feature>
<dbReference type="GO" id="GO:0008270">
    <property type="term" value="F:zinc ion binding"/>
    <property type="evidence" value="ECO:0007669"/>
    <property type="project" value="UniProtKB-KW"/>
</dbReference>
<dbReference type="GO" id="GO:0003676">
    <property type="term" value="F:nucleic acid binding"/>
    <property type="evidence" value="ECO:0007669"/>
    <property type="project" value="InterPro"/>
</dbReference>
<keyword evidence="1" id="KW-0863">Zinc-finger</keyword>
<evidence type="ECO:0000256" key="2">
    <source>
        <dbReference type="SAM" id="MobiDB-lite"/>
    </source>
</evidence>
<dbReference type="AlphaFoldDB" id="A0A328CZM0"/>
<evidence type="ECO:0000256" key="1">
    <source>
        <dbReference type="PROSITE-ProRule" id="PRU00047"/>
    </source>
</evidence>
<keyword evidence="1" id="KW-0862">Zinc</keyword>
<dbReference type="InterPro" id="IPR001878">
    <property type="entry name" value="Znf_CCHC"/>
</dbReference>
<proteinExistence type="predicted"/>